<dbReference type="RefSeq" id="WP_238287091.1">
    <property type="nucleotide sequence ID" value="NZ_BPQS01000008.1"/>
</dbReference>
<proteinExistence type="predicted"/>
<sequence>MMAQEYYISLSQVHVKLCELLGSQTTAEVLLLEALRSGRIEMTGDYYMNGRPYPERILEVGSLRDERHVIWSESRIEHKIERSLIGPKGQTHFYLGDFHRVRLRCQDVSALWPDLYERAAIDVPASNPEAKNKGGRPGKYEWAAAGGALAGHMYGAGIQESSKLKLFMLNWFQSQLGKTPDERDVEKFVAAALAAFDQALPKG</sequence>
<name>A0ABT8ARB0_9HYPH</name>
<dbReference type="Proteomes" id="UP001244297">
    <property type="component" value="Unassembled WGS sequence"/>
</dbReference>
<protein>
    <submittedName>
        <fullName evidence="1">Uncharacterized protein</fullName>
    </submittedName>
</protein>
<organism evidence="1 2">
    <name type="scientific">Methylobacterium longum</name>
    <dbReference type="NCBI Taxonomy" id="767694"/>
    <lineage>
        <taxon>Bacteria</taxon>
        <taxon>Pseudomonadati</taxon>
        <taxon>Pseudomonadota</taxon>
        <taxon>Alphaproteobacteria</taxon>
        <taxon>Hyphomicrobiales</taxon>
        <taxon>Methylobacteriaceae</taxon>
        <taxon>Methylobacterium</taxon>
    </lineage>
</organism>
<comment type="caution">
    <text evidence="1">The sequence shown here is derived from an EMBL/GenBank/DDBJ whole genome shotgun (WGS) entry which is preliminary data.</text>
</comment>
<accession>A0ABT8ARB0</accession>
<evidence type="ECO:0000313" key="1">
    <source>
        <dbReference type="EMBL" id="MDN3572081.1"/>
    </source>
</evidence>
<gene>
    <name evidence="1" type="ORF">QWZ18_15770</name>
</gene>
<dbReference type="EMBL" id="JAUFPT010000054">
    <property type="protein sequence ID" value="MDN3572081.1"/>
    <property type="molecule type" value="Genomic_DNA"/>
</dbReference>
<evidence type="ECO:0000313" key="2">
    <source>
        <dbReference type="Proteomes" id="UP001244297"/>
    </source>
</evidence>
<reference evidence="2" key="1">
    <citation type="journal article" date="2019" name="Int. J. Syst. Evol. Microbiol.">
        <title>The Global Catalogue of Microorganisms (GCM) 10K type strain sequencing project: providing services to taxonomists for standard genome sequencing and annotation.</title>
        <authorList>
            <consortium name="The Broad Institute Genomics Platform"/>
            <consortium name="The Broad Institute Genome Sequencing Center for Infectious Disease"/>
            <person name="Wu L."/>
            <person name="Ma J."/>
        </authorList>
    </citation>
    <scope>NUCLEOTIDE SEQUENCE [LARGE SCALE GENOMIC DNA]</scope>
    <source>
        <strain evidence="2">CECT 7806</strain>
    </source>
</reference>
<keyword evidence="2" id="KW-1185">Reference proteome</keyword>